<organism evidence="2 3">
    <name type="scientific">Crotalus adamanteus</name>
    <name type="common">Eastern diamondback rattlesnake</name>
    <dbReference type="NCBI Taxonomy" id="8729"/>
    <lineage>
        <taxon>Eukaryota</taxon>
        <taxon>Metazoa</taxon>
        <taxon>Chordata</taxon>
        <taxon>Craniata</taxon>
        <taxon>Vertebrata</taxon>
        <taxon>Euteleostomi</taxon>
        <taxon>Lepidosauria</taxon>
        <taxon>Squamata</taxon>
        <taxon>Bifurcata</taxon>
        <taxon>Unidentata</taxon>
        <taxon>Episquamata</taxon>
        <taxon>Toxicofera</taxon>
        <taxon>Serpentes</taxon>
        <taxon>Colubroidea</taxon>
        <taxon>Viperidae</taxon>
        <taxon>Crotalinae</taxon>
        <taxon>Crotalus</taxon>
    </lineage>
</organism>
<evidence type="ECO:0000256" key="1">
    <source>
        <dbReference type="SAM" id="Coils"/>
    </source>
</evidence>
<evidence type="ECO:0000313" key="2">
    <source>
        <dbReference type="EMBL" id="KAK9403740.1"/>
    </source>
</evidence>
<proteinExistence type="predicted"/>
<keyword evidence="1" id="KW-0175">Coiled coil</keyword>
<evidence type="ECO:0000313" key="3">
    <source>
        <dbReference type="Proteomes" id="UP001474421"/>
    </source>
</evidence>
<gene>
    <name evidence="2" type="ORF">NXF25_008567</name>
</gene>
<sequence>MQDSIEDEIRNLAANFQQMMQQMQILTQQGIPLQAQPPAPPAQAQLPVPAMLISKSPDCLLLRFTGNNSVRGYVEDFKLIAADLDWNEQAFRA</sequence>
<dbReference type="Proteomes" id="UP001474421">
    <property type="component" value="Unassembled WGS sequence"/>
</dbReference>
<comment type="caution">
    <text evidence="2">The sequence shown here is derived from an EMBL/GenBank/DDBJ whole genome shotgun (WGS) entry which is preliminary data.</text>
</comment>
<accession>A0AAW1BPQ0</accession>
<keyword evidence="3" id="KW-1185">Reference proteome</keyword>
<dbReference type="AlphaFoldDB" id="A0AAW1BPQ0"/>
<dbReference type="EMBL" id="JAOTOJ010000003">
    <property type="protein sequence ID" value="KAK9403740.1"/>
    <property type="molecule type" value="Genomic_DNA"/>
</dbReference>
<name>A0AAW1BPQ0_CROAD</name>
<feature type="coiled-coil region" evidence="1">
    <location>
        <begin position="2"/>
        <end position="29"/>
    </location>
</feature>
<reference evidence="2 3" key="1">
    <citation type="journal article" date="2024" name="Proc. Natl. Acad. Sci. U.S.A.">
        <title>The genetic regulatory architecture and epigenomic basis for age-related changes in rattlesnake venom.</title>
        <authorList>
            <person name="Hogan M.P."/>
            <person name="Holding M.L."/>
            <person name="Nystrom G.S."/>
            <person name="Colston T.J."/>
            <person name="Bartlett D.A."/>
            <person name="Mason A.J."/>
            <person name="Ellsworth S.A."/>
            <person name="Rautsaw R.M."/>
            <person name="Lawrence K.C."/>
            <person name="Strickland J.L."/>
            <person name="He B."/>
            <person name="Fraser P."/>
            <person name="Margres M.J."/>
            <person name="Gilbert D.M."/>
            <person name="Gibbs H.L."/>
            <person name="Parkinson C.L."/>
            <person name="Rokyta D.R."/>
        </authorList>
    </citation>
    <scope>NUCLEOTIDE SEQUENCE [LARGE SCALE GENOMIC DNA]</scope>
    <source>
        <strain evidence="2">DRR0105</strain>
    </source>
</reference>
<protein>
    <submittedName>
        <fullName evidence="2">Uncharacterized protein</fullName>
    </submittedName>
</protein>